<dbReference type="CDD" id="cd20704">
    <property type="entry name" value="Orc3"/>
    <property type="match status" value="2"/>
</dbReference>
<evidence type="ECO:0000256" key="3">
    <source>
        <dbReference type="ARBA" id="ARBA00019085"/>
    </source>
</evidence>
<evidence type="ECO:0000256" key="7">
    <source>
        <dbReference type="ARBA" id="ARBA00023242"/>
    </source>
</evidence>
<evidence type="ECO:0000256" key="1">
    <source>
        <dbReference type="ARBA" id="ARBA00004123"/>
    </source>
</evidence>
<name>A0A9N9MAX2_9CUCU</name>
<comment type="similarity">
    <text evidence="2">Belongs to the ORC3 family.</text>
</comment>
<dbReference type="OrthoDB" id="10265211at2759"/>
<dbReference type="PANTHER" id="PTHR12748:SF0">
    <property type="entry name" value="ORIGIN RECOGNITION COMPLEX SUBUNIT 3"/>
    <property type="match status" value="1"/>
</dbReference>
<keyword evidence="5" id="KW-0235">DNA replication</keyword>
<feature type="domain" description="Origin recognition complex subunit 3 insertion" evidence="12">
    <location>
        <begin position="334"/>
        <end position="569"/>
    </location>
</feature>
<dbReference type="InterPro" id="IPR045663">
    <property type="entry name" value="ORC3_ins"/>
</dbReference>
<dbReference type="InterPro" id="IPR020795">
    <property type="entry name" value="ORC3"/>
</dbReference>
<organism evidence="13 14">
    <name type="scientific">Ceutorhynchus assimilis</name>
    <name type="common">cabbage seed weevil</name>
    <dbReference type="NCBI Taxonomy" id="467358"/>
    <lineage>
        <taxon>Eukaryota</taxon>
        <taxon>Metazoa</taxon>
        <taxon>Ecdysozoa</taxon>
        <taxon>Arthropoda</taxon>
        <taxon>Hexapoda</taxon>
        <taxon>Insecta</taxon>
        <taxon>Pterygota</taxon>
        <taxon>Neoptera</taxon>
        <taxon>Endopterygota</taxon>
        <taxon>Coleoptera</taxon>
        <taxon>Polyphaga</taxon>
        <taxon>Cucujiformia</taxon>
        <taxon>Curculionidae</taxon>
        <taxon>Ceutorhynchinae</taxon>
        <taxon>Ceutorhynchus</taxon>
    </lineage>
</organism>
<reference evidence="13" key="1">
    <citation type="submission" date="2022-01" db="EMBL/GenBank/DDBJ databases">
        <authorList>
            <person name="King R."/>
        </authorList>
    </citation>
    <scope>NUCLEOTIDE SEQUENCE</scope>
</reference>
<keyword evidence="6" id="KW-0238">DNA-binding</keyword>
<evidence type="ECO:0000256" key="9">
    <source>
        <dbReference type="ARBA" id="ARBA00045241"/>
    </source>
</evidence>
<feature type="domain" description="Origin recognition complex subunit 3 N-terminal" evidence="10">
    <location>
        <begin position="5"/>
        <end position="321"/>
    </location>
</feature>
<dbReference type="EMBL" id="OU892277">
    <property type="protein sequence ID" value="CAG9759784.1"/>
    <property type="molecule type" value="Genomic_DNA"/>
</dbReference>
<dbReference type="GO" id="GO:0006270">
    <property type="term" value="P:DNA replication initiation"/>
    <property type="evidence" value="ECO:0007669"/>
    <property type="project" value="TreeGrafter"/>
</dbReference>
<proteinExistence type="inferred from homology"/>
<evidence type="ECO:0000259" key="10">
    <source>
        <dbReference type="Pfam" id="PF07034"/>
    </source>
</evidence>
<comment type="function">
    <text evidence="9">Component of the origin recognition complex (ORC) that binds origins of replication. DNA-binding is ATP-dependent. The specific DNA sequences that define origins of replication have not been identified yet. ORC is required to assemble the pre-replication complex necessary to initiate DNA replication. Binds histone H3 and H4 trimethylation marks H3K9me3, H3K27me3 and H4K20me3.</text>
</comment>
<dbReference type="GO" id="GO:0003688">
    <property type="term" value="F:DNA replication origin binding"/>
    <property type="evidence" value="ECO:0007669"/>
    <property type="project" value="TreeGrafter"/>
</dbReference>
<evidence type="ECO:0000256" key="4">
    <source>
        <dbReference type="ARBA" id="ARBA00022553"/>
    </source>
</evidence>
<evidence type="ECO:0000259" key="11">
    <source>
        <dbReference type="Pfam" id="PF18137"/>
    </source>
</evidence>
<evidence type="ECO:0000313" key="13">
    <source>
        <dbReference type="EMBL" id="CAG9759784.1"/>
    </source>
</evidence>
<dbReference type="PANTHER" id="PTHR12748">
    <property type="entry name" value="ORIGIN RECOGNITION COMPLEX SUBUNIT 3"/>
    <property type="match status" value="1"/>
</dbReference>
<accession>A0A9N9MAX2</accession>
<dbReference type="InterPro" id="IPR040855">
    <property type="entry name" value="ORC_WH_C"/>
</dbReference>
<evidence type="ECO:0000256" key="6">
    <source>
        <dbReference type="ARBA" id="ARBA00023125"/>
    </source>
</evidence>
<dbReference type="InterPro" id="IPR045667">
    <property type="entry name" value="ORC3_N"/>
</dbReference>
<dbReference type="GO" id="GO:0031261">
    <property type="term" value="C:DNA replication preinitiation complex"/>
    <property type="evidence" value="ECO:0007669"/>
    <property type="project" value="TreeGrafter"/>
</dbReference>
<keyword evidence="7" id="KW-0539">Nucleus</keyword>
<evidence type="ECO:0000259" key="12">
    <source>
        <dbReference type="Pfam" id="PF19675"/>
    </source>
</evidence>
<gene>
    <name evidence="13" type="ORF">CEUTPL_LOCUS526</name>
</gene>
<dbReference type="AlphaFoldDB" id="A0A9N9MAX2"/>
<comment type="subcellular location">
    <subcellularLocation>
        <location evidence="1">Nucleus</location>
    </subcellularLocation>
</comment>
<dbReference type="GO" id="GO:0005664">
    <property type="term" value="C:nuclear origin of replication recognition complex"/>
    <property type="evidence" value="ECO:0007669"/>
    <property type="project" value="InterPro"/>
</dbReference>
<dbReference type="Pfam" id="PF18137">
    <property type="entry name" value="WHD_ORC"/>
    <property type="match status" value="1"/>
</dbReference>
<protein>
    <recommendedName>
        <fullName evidence="3">Origin recognition complex subunit 3</fullName>
    </recommendedName>
</protein>
<sequence>MTEQETVSVSKGIFVFPNNFKRSKKSSKEQILKPKKDEFSDNLWYQEYTDLWEALNNEYENLTSEMFTAMTSDLLEFVSASHRDLVAEIPTAVLLTGINMPDHEAQFINLKRQIIADITPHVAFLHSQDCINLKYLIENMIKQFIKNSTEDDDDNDDNEEYTSNFKKSDFSLPLLQSWYQYMYPVKTEKKLLVVIVPDFESFSANVLQTFILIISSYLAKLPFVFVFGIATSINTLHTSFPYHVTSKTNIKVFKCEPSTVHLNKMLEGVFLSPFCPFQLGSNVFDLFTEIFLYYDFSVWNFVQNIKYAMMEHFCNGNAMALCQVEKKDVKEILQKFTHEDFENVRHLLSFRKFVESEPYENRILLLTDDEYFKVIVFEKIVIIQRYIRRLHIFLKCLHTLVSDLPGAPLGKNYREIYAHAVRQPIAKSHEYTECLQLLNFQSKDNLYAKLVSIRDIISEYINEKTKKTQLKDFFNKICSFMDLLNTLDSNPEASEEIGIMECDNTEIGQVADRRAFKSTLFSRSQQKPKPLNKYEKIREEILYYVTKQFELFLVQPSTMPFYEIFFFDDISIKSKIIGMHRSAIHNALNDPNHYLQCNCCEISNCQTIKATMPDICIAYKLHLECGKMINLYDWLQAFLYIVDPKYSDDLDDKSNKLVDPELQYPLKYKARFTQAVAELEYLGFIKSSKRKADHVARLTWGG</sequence>
<dbReference type="GO" id="GO:0005656">
    <property type="term" value="C:nuclear pre-replicative complex"/>
    <property type="evidence" value="ECO:0007669"/>
    <property type="project" value="TreeGrafter"/>
</dbReference>
<comment type="subunit">
    <text evidence="8">Component of ORC, a complex composed of at least 6 subunits: ORC1, ORC2, ORC3, ORC4, ORC5 and ORC6. ORC is regulated in a cell-cycle dependent manner. It is sequentially assembled at the exit from anaphase of mitosis and disassembled as cells enter S phase.</text>
</comment>
<keyword evidence="4" id="KW-0597">Phosphoprotein</keyword>
<dbReference type="Proteomes" id="UP001152799">
    <property type="component" value="Chromosome 1"/>
</dbReference>
<evidence type="ECO:0000256" key="2">
    <source>
        <dbReference type="ARBA" id="ARBA00010977"/>
    </source>
</evidence>
<keyword evidence="14" id="KW-1185">Reference proteome</keyword>
<evidence type="ECO:0000256" key="5">
    <source>
        <dbReference type="ARBA" id="ARBA00022705"/>
    </source>
</evidence>
<dbReference type="Pfam" id="PF19675">
    <property type="entry name" value="ORC3_ins"/>
    <property type="match status" value="1"/>
</dbReference>
<dbReference type="Pfam" id="PF07034">
    <property type="entry name" value="ORC3_N"/>
    <property type="match status" value="1"/>
</dbReference>
<feature type="domain" description="Origin recognition complex subunit 3 winged helix C-terminal" evidence="11">
    <location>
        <begin position="581"/>
        <end position="700"/>
    </location>
</feature>
<evidence type="ECO:0000256" key="8">
    <source>
        <dbReference type="ARBA" id="ARBA00026084"/>
    </source>
</evidence>
<evidence type="ECO:0000313" key="14">
    <source>
        <dbReference type="Proteomes" id="UP001152799"/>
    </source>
</evidence>